<dbReference type="Pfam" id="PF01717">
    <property type="entry name" value="Meth_synt_2"/>
    <property type="match status" value="1"/>
</dbReference>
<evidence type="ECO:0000256" key="3">
    <source>
        <dbReference type="ARBA" id="ARBA00022833"/>
    </source>
</evidence>
<evidence type="ECO:0000313" key="6">
    <source>
        <dbReference type="Proteomes" id="UP000010824"/>
    </source>
</evidence>
<dbReference type="GO" id="GO:0008270">
    <property type="term" value="F:zinc ion binding"/>
    <property type="evidence" value="ECO:0007669"/>
    <property type="project" value="InterPro"/>
</dbReference>
<proteinExistence type="predicted"/>
<protein>
    <submittedName>
        <fullName evidence="5">Methionine synthase II (Cobalamin-independent)</fullName>
    </submittedName>
</protein>
<dbReference type="STRING" id="593750.Metfor_0231"/>
<dbReference type="KEGG" id="mfo:Metfor_0231"/>
<dbReference type="CDD" id="cd03311">
    <property type="entry name" value="CIMS_C_terminal_like"/>
    <property type="match status" value="1"/>
</dbReference>
<dbReference type="eggNOG" id="arCOG01876">
    <property type="taxonomic scope" value="Archaea"/>
</dbReference>
<gene>
    <name evidence="5" type="ordered locus">Metfor_0231</name>
</gene>
<dbReference type="InParanoid" id="L0H999"/>
<dbReference type="AlphaFoldDB" id="L0H999"/>
<dbReference type="Proteomes" id="UP000010824">
    <property type="component" value="Chromosome"/>
</dbReference>
<dbReference type="GO" id="GO:0003871">
    <property type="term" value="F:5-methyltetrahydropteroyltriglutamate-homocysteine S-methyltransferase activity"/>
    <property type="evidence" value="ECO:0007669"/>
    <property type="project" value="InterPro"/>
</dbReference>
<evidence type="ECO:0000256" key="1">
    <source>
        <dbReference type="ARBA" id="ARBA00001947"/>
    </source>
</evidence>
<accession>L0H999</accession>
<dbReference type="PANTHER" id="PTHR30519">
    <property type="entry name" value="5-METHYLTETRAHYDROPTEROYLTRIGLUTAMATE--HOMOCYSTEINE METHYLTRANSFERASE"/>
    <property type="match status" value="1"/>
</dbReference>
<reference evidence="6" key="1">
    <citation type="submission" date="2011-12" db="EMBL/GenBank/DDBJ databases">
        <title>Complete sequence of Methanoregula formicicum SMSP.</title>
        <authorList>
            <person name="Lucas S."/>
            <person name="Han J."/>
            <person name="Lapidus A."/>
            <person name="Cheng J.-F."/>
            <person name="Goodwin L."/>
            <person name="Pitluck S."/>
            <person name="Peters L."/>
            <person name="Ovchinnikova G."/>
            <person name="Teshima H."/>
            <person name="Detter J.C."/>
            <person name="Han C."/>
            <person name="Tapia R."/>
            <person name="Land M."/>
            <person name="Hauser L."/>
            <person name="Kyrpides N."/>
            <person name="Ivanova N."/>
            <person name="Pagani I."/>
            <person name="Imachi H."/>
            <person name="Tamaki H."/>
            <person name="Sekiguchi Y."/>
            <person name="Kamagata Y."/>
            <person name="Cadillo-Quiroz H."/>
            <person name="Zinder S."/>
            <person name="Liu W.-T."/>
            <person name="Woyke T."/>
        </authorList>
    </citation>
    <scope>NUCLEOTIDE SEQUENCE [LARGE SCALE GENOMIC DNA]</scope>
    <source>
        <strain evidence="6">DSM 22288 / NBRC 105244 / SMSP</strain>
    </source>
</reference>
<reference evidence="5 6" key="2">
    <citation type="journal article" date="2014" name="Genome Announc.">
        <title>Complete Genome Sequence of Methanoregula formicica SMSPT, a Mesophilic Hydrogenotrophic Methanogen Isolated from a Methanogenic Upflow Anaerobic Sludge Blanket Reactor.</title>
        <authorList>
            <person name="Yamamoto K."/>
            <person name="Tamaki H."/>
            <person name="Cadillo-Quiroz H."/>
            <person name="Imachi H."/>
            <person name="Kyrpides N."/>
            <person name="Woyke T."/>
            <person name="Goodwin L."/>
            <person name="Zinder S.H."/>
            <person name="Kamagata Y."/>
            <person name="Liu W.T."/>
        </authorList>
    </citation>
    <scope>NUCLEOTIDE SEQUENCE [LARGE SCALE GENOMIC DNA]</scope>
    <source>
        <strain evidence="6">DSM 22288 / NBRC 105244 / SMSP</strain>
    </source>
</reference>
<dbReference type="SUPFAM" id="SSF51726">
    <property type="entry name" value="UROD/MetE-like"/>
    <property type="match status" value="1"/>
</dbReference>
<sequence length="301" mass="32244" precursor="true">MSKAYFINKVLATTVVGSYPVVKAGGFKSLFDPLGSAVETAVTDMIGAGIDIISDGQVRGDMIGAFAGKLPGIKGQEVVGKIQPAASAITVTDTKYAISKFPKVKGIVTGPSTLAHGLHISTPMYRNKEELALDLAAALVVEARSLEAAGAAVLQIDEPILSTGVADLATGKQAVEMIASSVRIPVCMHVCGNIANVIDEILKYNVGVFDFEFSKNQANLDILSRRDLTGKMLGYGCVDSTTDTVETVPEIRKRIEKAVEYFDPKILLIDPDCGMRMRTREAAYWKLKNMCEAAKEVRLAL</sequence>
<dbReference type="HOGENOM" id="CLU_040013_3_2_2"/>
<keyword evidence="3" id="KW-0862">Zinc</keyword>
<dbReference type="RefSeq" id="WP_015284276.1">
    <property type="nucleotide sequence ID" value="NC_019943.1"/>
</dbReference>
<evidence type="ECO:0000313" key="5">
    <source>
        <dbReference type="EMBL" id="AGB01312.1"/>
    </source>
</evidence>
<organism evidence="5 6">
    <name type="scientific">Methanoregula formicica (strain DSM 22288 / NBRC 105244 / SMSP)</name>
    <dbReference type="NCBI Taxonomy" id="593750"/>
    <lineage>
        <taxon>Archaea</taxon>
        <taxon>Methanobacteriati</taxon>
        <taxon>Methanobacteriota</taxon>
        <taxon>Stenosarchaea group</taxon>
        <taxon>Methanomicrobia</taxon>
        <taxon>Methanomicrobiales</taxon>
        <taxon>Methanoregulaceae</taxon>
        <taxon>Methanoregula</taxon>
    </lineage>
</organism>
<evidence type="ECO:0000259" key="4">
    <source>
        <dbReference type="Pfam" id="PF01717"/>
    </source>
</evidence>
<keyword evidence="6" id="KW-1185">Reference proteome</keyword>
<dbReference type="OrthoDB" id="17656at2157"/>
<dbReference type="EMBL" id="CP003167">
    <property type="protein sequence ID" value="AGB01312.1"/>
    <property type="molecule type" value="Genomic_DNA"/>
</dbReference>
<dbReference type="GO" id="GO:0009086">
    <property type="term" value="P:methionine biosynthetic process"/>
    <property type="evidence" value="ECO:0007669"/>
    <property type="project" value="InterPro"/>
</dbReference>
<feature type="domain" description="Cobalamin-independent methionine synthase MetE C-terminal/archaeal" evidence="4">
    <location>
        <begin position="12"/>
        <end position="295"/>
    </location>
</feature>
<dbReference type="FunCoup" id="L0H999">
    <property type="interactions" value="81"/>
</dbReference>
<dbReference type="Gene3D" id="3.20.20.210">
    <property type="match status" value="1"/>
</dbReference>
<evidence type="ECO:0000256" key="2">
    <source>
        <dbReference type="ARBA" id="ARBA00022723"/>
    </source>
</evidence>
<name>L0H999_METFS</name>
<keyword evidence="2" id="KW-0479">Metal-binding</keyword>
<dbReference type="InterPro" id="IPR038071">
    <property type="entry name" value="UROD/MetE-like_sf"/>
</dbReference>
<dbReference type="GeneID" id="14308904"/>
<dbReference type="NCBIfam" id="NF002119">
    <property type="entry name" value="PRK00957.1"/>
    <property type="match status" value="1"/>
</dbReference>
<comment type="cofactor">
    <cofactor evidence="1">
        <name>Zn(2+)</name>
        <dbReference type="ChEBI" id="CHEBI:29105"/>
    </cofactor>
</comment>
<dbReference type="InterPro" id="IPR002629">
    <property type="entry name" value="Met_Synth_C/arc"/>
</dbReference>